<comment type="subcellular location">
    <subcellularLocation>
        <location evidence="1 15">Cytoplasm</location>
    </subcellularLocation>
</comment>
<dbReference type="FunFam" id="3.90.650.10:FF:000011">
    <property type="entry name" value="Phosphoribosylformylglycinamidine cyclo-ligase"/>
    <property type="match status" value="1"/>
</dbReference>
<dbReference type="SUPFAM" id="SSF56042">
    <property type="entry name" value="PurM C-terminal domain-like"/>
    <property type="match status" value="1"/>
</dbReference>
<keyword evidence="6 15" id="KW-0963">Cytoplasm</keyword>
<evidence type="ECO:0000256" key="12">
    <source>
        <dbReference type="ARBA" id="ARBA00032931"/>
    </source>
</evidence>
<dbReference type="GO" id="GO:0005829">
    <property type="term" value="C:cytosol"/>
    <property type="evidence" value="ECO:0007669"/>
    <property type="project" value="TreeGrafter"/>
</dbReference>
<evidence type="ECO:0000256" key="7">
    <source>
        <dbReference type="ARBA" id="ARBA00022598"/>
    </source>
</evidence>
<dbReference type="Pfam" id="PF02769">
    <property type="entry name" value="AIRS_C"/>
    <property type="match status" value="1"/>
</dbReference>
<evidence type="ECO:0000256" key="15">
    <source>
        <dbReference type="HAMAP-Rule" id="MF_00741"/>
    </source>
</evidence>
<comment type="similarity">
    <text evidence="3 15">Belongs to the AIR synthase family.</text>
</comment>
<accession>A0A0S7Y3L8</accession>
<dbReference type="GO" id="GO:0046084">
    <property type="term" value="P:adenine biosynthetic process"/>
    <property type="evidence" value="ECO:0007669"/>
    <property type="project" value="TreeGrafter"/>
</dbReference>
<dbReference type="InterPro" id="IPR004733">
    <property type="entry name" value="PurM_cligase"/>
</dbReference>
<dbReference type="InterPro" id="IPR036676">
    <property type="entry name" value="PurM-like_C_sf"/>
</dbReference>
<evidence type="ECO:0000256" key="8">
    <source>
        <dbReference type="ARBA" id="ARBA00022741"/>
    </source>
</evidence>
<dbReference type="UniPathway" id="UPA00074">
    <property type="reaction ID" value="UER00129"/>
</dbReference>
<dbReference type="InterPro" id="IPR010918">
    <property type="entry name" value="PurM-like_C_dom"/>
</dbReference>
<evidence type="ECO:0000256" key="6">
    <source>
        <dbReference type="ARBA" id="ARBA00022490"/>
    </source>
</evidence>
<keyword evidence="7 15" id="KW-0436">Ligase</keyword>
<dbReference type="GO" id="GO:0005524">
    <property type="term" value="F:ATP binding"/>
    <property type="evidence" value="ECO:0007669"/>
    <property type="project" value="UniProtKB-KW"/>
</dbReference>
<keyword evidence="9 15" id="KW-0658">Purine biosynthesis</keyword>
<dbReference type="Gene3D" id="3.90.650.10">
    <property type="entry name" value="PurM-like C-terminal domain"/>
    <property type="match status" value="1"/>
</dbReference>
<comment type="caution">
    <text evidence="18">The sequence shown here is derived from an EMBL/GenBank/DDBJ whole genome shotgun (WGS) entry which is preliminary data.</text>
</comment>
<dbReference type="SUPFAM" id="SSF55326">
    <property type="entry name" value="PurM N-terminal domain-like"/>
    <property type="match status" value="1"/>
</dbReference>
<comment type="catalytic activity">
    <reaction evidence="14 15">
        <text>2-formamido-N(1)-(5-O-phospho-beta-D-ribosyl)acetamidine + ATP = 5-amino-1-(5-phospho-beta-D-ribosyl)imidazole + ADP + phosphate + H(+)</text>
        <dbReference type="Rhea" id="RHEA:23032"/>
        <dbReference type="ChEBI" id="CHEBI:15378"/>
        <dbReference type="ChEBI" id="CHEBI:30616"/>
        <dbReference type="ChEBI" id="CHEBI:43474"/>
        <dbReference type="ChEBI" id="CHEBI:137981"/>
        <dbReference type="ChEBI" id="CHEBI:147287"/>
        <dbReference type="ChEBI" id="CHEBI:456216"/>
        <dbReference type="EC" id="6.3.3.1"/>
    </reaction>
</comment>
<sequence>MTYKQAGVDIKAGGEVVRRIKKIAKGIGFFGGFFPLGKYHLVAAADGVGTKLKLAFMMNRHETVGIDLVAMNVDDVVVSGAKPLFFLDYIACQKVHPPLIEKIVKGILVGCKKAGCELLGGETAELSDMYQSGEYDLAGFAVGLVEKKKVINGSKIREGDRIIGLASSGLHSNGYTLVRKIFFEHAKLNPKEYIEDFGKTLGEELLTPTRIYAPTILKLIKRYRIKGIAHITGGGIPENLARILPKKFQAVIDLHSWSIPAIFRTIQKLGKVSHDEMYKTFNMGIGMVVVVGARDVNKMMNFLNKQKEKAYLIGEIGRGKQEVIII</sequence>
<dbReference type="Pfam" id="PF00586">
    <property type="entry name" value="AIRS"/>
    <property type="match status" value="1"/>
</dbReference>
<dbReference type="NCBIfam" id="TIGR00878">
    <property type="entry name" value="purM"/>
    <property type="match status" value="1"/>
</dbReference>
<dbReference type="EMBL" id="LIZX01000033">
    <property type="protein sequence ID" value="KPJ69055.1"/>
    <property type="molecule type" value="Genomic_DNA"/>
</dbReference>
<organism evidence="18 19">
    <name type="scientific">candidate division WOR-1 bacterium DG_54_3</name>
    <dbReference type="NCBI Taxonomy" id="1703775"/>
    <lineage>
        <taxon>Bacteria</taxon>
        <taxon>Bacillati</taxon>
        <taxon>Saganbacteria</taxon>
    </lineage>
</organism>
<evidence type="ECO:0000259" key="17">
    <source>
        <dbReference type="Pfam" id="PF02769"/>
    </source>
</evidence>
<dbReference type="AlphaFoldDB" id="A0A0S7Y3L8"/>
<keyword evidence="10 15" id="KW-0067">ATP-binding</keyword>
<dbReference type="HAMAP" id="MF_00741">
    <property type="entry name" value="AIRS"/>
    <property type="match status" value="1"/>
</dbReference>
<dbReference type="CDD" id="cd02196">
    <property type="entry name" value="PurM"/>
    <property type="match status" value="1"/>
</dbReference>
<feature type="domain" description="PurM-like C-terminal" evidence="17">
    <location>
        <begin position="157"/>
        <end position="324"/>
    </location>
</feature>
<evidence type="ECO:0000256" key="2">
    <source>
        <dbReference type="ARBA" id="ARBA00004686"/>
    </source>
</evidence>
<protein>
    <recommendedName>
        <fullName evidence="5 15">Phosphoribosylformylglycinamidine cyclo-ligase</fullName>
        <ecNumber evidence="4 15">6.3.3.1</ecNumber>
    </recommendedName>
    <alternativeName>
        <fullName evidence="12 15">AIR synthase</fullName>
    </alternativeName>
    <alternativeName>
        <fullName evidence="13 15">AIRS</fullName>
    </alternativeName>
    <alternativeName>
        <fullName evidence="11 15">Phosphoribosyl-aminoimidazole synthetase</fullName>
    </alternativeName>
</protein>
<dbReference type="PATRIC" id="fig|1703775.3.peg.1635"/>
<dbReference type="EC" id="6.3.3.1" evidence="4 15"/>
<reference evidence="18 19" key="1">
    <citation type="journal article" date="2015" name="Microbiome">
        <title>Genomic resolution of linkages in carbon, nitrogen, and sulfur cycling among widespread estuary sediment bacteria.</title>
        <authorList>
            <person name="Baker B.J."/>
            <person name="Lazar C.S."/>
            <person name="Teske A.P."/>
            <person name="Dick G.J."/>
        </authorList>
    </citation>
    <scope>NUCLEOTIDE SEQUENCE [LARGE SCALE GENOMIC DNA]</scope>
    <source>
        <strain evidence="18">DG_54_3</strain>
    </source>
</reference>
<proteinExistence type="inferred from homology"/>
<evidence type="ECO:0000256" key="14">
    <source>
        <dbReference type="ARBA" id="ARBA00049057"/>
    </source>
</evidence>
<evidence type="ECO:0000259" key="16">
    <source>
        <dbReference type="Pfam" id="PF00586"/>
    </source>
</evidence>
<keyword evidence="8 15" id="KW-0547">Nucleotide-binding</keyword>
<evidence type="ECO:0000313" key="19">
    <source>
        <dbReference type="Proteomes" id="UP000051861"/>
    </source>
</evidence>
<evidence type="ECO:0000256" key="1">
    <source>
        <dbReference type="ARBA" id="ARBA00004496"/>
    </source>
</evidence>
<evidence type="ECO:0000313" key="18">
    <source>
        <dbReference type="EMBL" id="KPJ69055.1"/>
    </source>
</evidence>
<dbReference type="GO" id="GO:0004641">
    <property type="term" value="F:phosphoribosylformylglycinamidine cyclo-ligase activity"/>
    <property type="evidence" value="ECO:0007669"/>
    <property type="project" value="UniProtKB-UniRule"/>
</dbReference>
<dbReference type="InterPro" id="IPR016188">
    <property type="entry name" value="PurM-like_N"/>
</dbReference>
<gene>
    <name evidence="15" type="primary">purM</name>
    <name evidence="18" type="ORF">AMJ44_04805</name>
</gene>
<evidence type="ECO:0000256" key="5">
    <source>
        <dbReference type="ARBA" id="ARBA00020367"/>
    </source>
</evidence>
<comment type="pathway">
    <text evidence="2 15">Purine metabolism; IMP biosynthesis via de novo pathway; 5-amino-1-(5-phospho-D-ribosyl)imidazole from N(2)-formyl-N(1)-(5-phospho-D-ribosyl)glycinamide: step 2/2.</text>
</comment>
<evidence type="ECO:0000256" key="4">
    <source>
        <dbReference type="ARBA" id="ARBA00013047"/>
    </source>
</evidence>
<evidence type="ECO:0000256" key="13">
    <source>
        <dbReference type="ARBA" id="ARBA00033093"/>
    </source>
</evidence>
<evidence type="ECO:0000256" key="11">
    <source>
        <dbReference type="ARBA" id="ARBA00031908"/>
    </source>
</evidence>
<dbReference type="Gene3D" id="3.30.1330.10">
    <property type="entry name" value="PurM-like, N-terminal domain"/>
    <property type="match status" value="1"/>
</dbReference>
<dbReference type="GO" id="GO:0006189">
    <property type="term" value="P:'de novo' IMP biosynthetic process"/>
    <property type="evidence" value="ECO:0007669"/>
    <property type="project" value="UniProtKB-UniRule"/>
</dbReference>
<evidence type="ECO:0000256" key="3">
    <source>
        <dbReference type="ARBA" id="ARBA00010280"/>
    </source>
</evidence>
<dbReference type="PANTHER" id="PTHR10520:SF12">
    <property type="entry name" value="TRIFUNCTIONAL PURINE BIOSYNTHETIC PROTEIN ADENOSINE-3"/>
    <property type="match status" value="1"/>
</dbReference>
<evidence type="ECO:0000256" key="10">
    <source>
        <dbReference type="ARBA" id="ARBA00022840"/>
    </source>
</evidence>
<dbReference type="GO" id="GO:0004637">
    <property type="term" value="F:phosphoribosylamine-glycine ligase activity"/>
    <property type="evidence" value="ECO:0007669"/>
    <property type="project" value="TreeGrafter"/>
</dbReference>
<evidence type="ECO:0000256" key="9">
    <source>
        <dbReference type="ARBA" id="ARBA00022755"/>
    </source>
</evidence>
<dbReference type="Proteomes" id="UP000051861">
    <property type="component" value="Unassembled WGS sequence"/>
</dbReference>
<dbReference type="PANTHER" id="PTHR10520">
    <property type="entry name" value="TRIFUNCTIONAL PURINE BIOSYNTHETIC PROTEIN ADENOSINE-3-RELATED"/>
    <property type="match status" value="1"/>
</dbReference>
<feature type="domain" description="PurM-like N-terminal" evidence="16">
    <location>
        <begin position="37"/>
        <end position="145"/>
    </location>
</feature>
<dbReference type="InterPro" id="IPR036921">
    <property type="entry name" value="PurM-like_N_sf"/>
</dbReference>
<name>A0A0S7Y3L8_UNCSA</name>